<reference evidence="1" key="1">
    <citation type="submission" date="2022-11" db="EMBL/GenBank/DDBJ databases">
        <title>Marilongibacter aestuarii gen. nov., sp. nov., isolated from tidal flat sediment.</title>
        <authorList>
            <person name="Jiayan W."/>
        </authorList>
    </citation>
    <scope>NUCLEOTIDE SEQUENCE</scope>
    <source>
        <strain evidence="1">Z1-6</strain>
    </source>
</reference>
<dbReference type="AlphaFoldDB" id="A0A9X3J580"/>
<organism evidence="1 2">
    <name type="scientific">Draconibacterium aestuarii</name>
    <dbReference type="NCBI Taxonomy" id="2998507"/>
    <lineage>
        <taxon>Bacteria</taxon>
        <taxon>Pseudomonadati</taxon>
        <taxon>Bacteroidota</taxon>
        <taxon>Bacteroidia</taxon>
        <taxon>Marinilabiliales</taxon>
        <taxon>Prolixibacteraceae</taxon>
        <taxon>Draconibacterium</taxon>
    </lineage>
</organism>
<keyword evidence="2" id="KW-1185">Reference proteome</keyword>
<dbReference type="RefSeq" id="WP_343332482.1">
    <property type="nucleotide sequence ID" value="NZ_JAPOHD010000013.1"/>
</dbReference>
<name>A0A9X3J580_9BACT</name>
<proteinExistence type="predicted"/>
<evidence type="ECO:0000313" key="2">
    <source>
        <dbReference type="Proteomes" id="UP001145087"/>
    </source>
</evidence>
<evidence type="ECO:0000313" key="1">
    <source>
        <dbReference type="EMBL" id="MCY1720148.1"/>
    </source>
</evidence>
<dbReference type="Proteomes" id="UP001145087">
    <property type="component" value="Unassembled WGS sequence"/>
</dbReference>
<dbReference type="EMBL" id="JAPOHD010000013">
    <property type="protein sequence ID" value="MCY1720148.1"/>
    <property type="molecule type" value="Genomic_DNA"/>
</dbReference>
<accession>A0A9X3J580</accession>
<protein>
    <submittedName>
        <fullName evidence="1">Uncharacterized protein</fullName>
    </submittedName>
</protein>
<comment type="caution">
    <text evidence="1">The sequence shown here is derived from an EMBL/GenBank/DDBJ whole genome shotgun (WGS) entry which is preliminary data.</text>
</comment>
<gene>
    <name evidence="1" type="ORF">OU798_07330</name>
</gene>
<sequence length="88" mass="9964">MSEHNKLGKQSNSEAVDLEIVDVSVKDYNRRSDLEHFGVVLKKAATLRVQTLHGTIGSFFFPAGWNPVALVKIFKHTDNTTEEIQVFY</sequence>